<reference evidence="1 2" key="1">
    <citation type="journal article" date="2016" name="Int. J. Syst. Evol. Microbiol.">
        <title>Streptococcuspantholopis sp. nov., isolated from faeces of the Tibetan antelope (Pantholops hodgsonii).</title>
        <authorList>
            <person name="Bai X."/>
            <person name="Xiong Y."/>
            <person name="Lu S."/>
            <person name="Jin D."/>
            <person name="Lai X."/>
            <person name="Yang J."/>
            <person name="Niu L."/>
            <person name="Hu S."/>
            <person name="Meng X."/>
            <person name="Pu J."/>
            <person name="Ye C."/>
            <person name="Xu J."/>
        </authorList>
    </citation>
    <scope>NUCLEOTIDE SEQUENCE [LARGE SCALE GENOMIC DNA]</scope>
    <source>
        <strain evidence="1 2">TA 26</strain>
    </source>
</reference>
<name>A0A172Q6T0_9STRE</name>
<dbReference type="KEGG" id="spat:A0O21_03550"/>
<gene>
    <name evidence="1" type="ORF">A0O21_03550</name>
</gene>
<dbReference type="EMBL" id="CP014699">
    <property type="protein sequence ID" value="AND79166.1"/>
    <property type="molecule type" value="Genomic_DNA"/>
</dbReference>
<proteinExistence type="predicted"/>
<dbReference type="STRING" id="1811193.A0O21_03550"/>
<protein>
    <submittedName>
        <fullName evidence="1">Uncharacterized protein</fullName>
    </submittedName>
</protein>
<organism evidence="1 2">
    <name type="scientific">Streptococcus pantholopis</name>
    <dbReference type="NCBI Taxonomy" id="1811193"/>
    <lineage>
        <taxon>Bacteria</taxon>
        <taxon>Bacillati</taxon>
        <taxon>Bacillota</taxon>
        <taxon>Bacilli</taxon>
        <taxon>Lactobacillales</taxon>
        <taxon>Streptococcaceae</taxon>
        <taxon>Streptococcus</taxon>
    </lineage>
</organism>
<accession>A0A172Q6T0</accession>
<dbReference type="AlphaFoldDB" id="A0A172Q6T0"/>
<reference evidence="2" key="2">
    <citation type="submission" date="2016-03" db="EMBL/GenBank/DDBJ databases">
        <title>Streptococcus antelopensis sp. nov., isolated from the feces of the Tibetan antelope (Pantholops hodgsonii) in Hoh Xil National Nature Reserve, Qinghai, China.</title>
        <authorList>
            <person name="Bai X."/>
        </authorList>
    </citation>
    <scope>NUCLEOTIDE SEQUENCE [LARGE SCALE GENOMIC DNA]</scope>
    <source>
        <strain evidence="2">TA 26</strain>
    </source>
</reference>
<evidence type="ECO:0000313" key="1">
    <source>
        <dbReference type="EMBL" id="AND79166.1"/>
    </source>
</evidence>
<sequence>MISRASLYFYSHKANKAEINISALFFRRPKIFQQLIKQFFSFVFSNKFLLNMNTLFEKI</sequence>
<evidence type="ECO:0000313" key="2">
    <source>
        <dbReference type="Proteomes" id="UP000077317"/>
    </source>
</evidence>
<dbReference type="Proteomes" id="UP000077317">
    <property type="component" value="Chromosome"/>
</dbReference>
<keyword evidence="2" id="KW-1185">Reference proteome</keyword>